<dbReference type="AlphaFoldDB" id="A0AAW2ZBN7"/>
<keyword evidence="4 8" id="KW-0808">Transferase</keyword>
<dbReference type="Proteomes" id="UP001431209">
    <property type="component" value="Unassembled WGS sequence"/>
</dbReference>
<feature type="transmembrane region" description="Helical" evidence="8">
    <location>
        <begin position="302"/>
        <end position="319"/>
    </location>
</feature>
<organism evidence="9 10">
    <name type="scientific">Acrasis kona</name>
    <dbReference type="NCBI Taxonomy" id="1008807"/>
    <lineage>
        <taxon>Eukaryota</taxon>
        <taxon>Discoba</taxon>
        <taxon>Heterolobosea</taxon>
        <taxon>Tetramitia</taxon>
        <taxon>Eutetramitia</taxon>
        <taxon>Acrasidae</taxon>
        <taxon>Acrasis</taxon>
    </lineage>
</organism>
<protein>
    <recommendedName>
        <fullName evidence="8">4-hydroxybenzoate polyprenyltransferase, mitochondrial</fullName>
        <shortName evidence="8">4-HB polyprenyltransferase</shortName>
        <ecNumber evidence="8">2.5.1.39</ecNumber>
    </recommendedName>
    <alternativeName>
        <fullName evidence="8">Para-hydroxybenzoate--polyprenyltransferase</fullName>
        <shortName evidence="8">PHB:PPT</shortName>
        <shortName evidence="8">PHB:polyprenyltransferase</shortName>
    </alternativeName>
</protein>
<comment type="pathway">
    <text evidence="8">Cofactor biosynthesis; ubiquinone biosynthesis.</text>
</comment>
<evidence type="ECO:0000256" key="5">
    <source>
        <dbReference type="ARBA" id="ARBA00022692"/>
    </source>
</evidence>
<evidence type="ECO:0000256" key="7">
    <source>
        <dbReference type="ARBA" id="ARBA00023136"/>
    </source>
</evidence>
<feature type="transmembrane region" description="Helical" evidence="8">
    <location>
        <begin position="76"/>
        <end position="96"/>
    </location>
</feature>
<keyword evidence="10" id="KW-1185">Reference proteome</keyword>
<dbReference type="PANTHER" id="PTHR11048:SF28">
    <property type="entry name" value="4-HYDROXYBENZOATE POLYPRENYLTRANSFERASE, MITOCHONDRIAL"/>
    <property type="match status" value="1"/>
</dbReference>
<feature type="transmembrane region" description="Helical" evidence="8">
    <location>
        <begin position="270"/>
        <end position="290"/>
    </location>
</feature>
<comment type="cofactor">
    <cofactor evidence="1 8">
        <name>Mg(2+)</name>
        <dbReference type="ChEBI" id="CHEBI:18420"/>
    </cofactor>
</comment>
<keyword evidence="7 8" id="KW-0472">Membrane</keyword>
<dbReference type="GO" id="GO:0005743">
    <property type="term" value="C:mitochondrial inner membrane"/>
    <property type="evidence" value="ECO:0007669"/>
    <property type="project" value="UniProtKB-SubCell"/>
</dbReference>
<dbReference type="EC" id="2.5.1.39" evidence="8"/>
<dbReference type="GO" id="GO:0008299">
    <property type="term" value="P:isoprenoid biosynthetic process"/>
    <property type="evidence" value="ECO:0007669"/>
    <property type="project" value="UniProtKB-UniRule"/>
</dbReference>
<comment type="subcellular location">
    <subcellularLocation>
        <location evidence="2">Membrane</location>
        <topology evidence="2">Multi-pass membrane protein</topology>
    </subcellularLocation>
    <subcellularLocation>
        <location evidence="8">Mitochondrion inner membrane</location>
        <topology evidence="8">Multi-pass membrane protein</topology>
        <orientation evidence="8">Matrix side</orientation>
    </subcellularLocation>
</comment>
<keyword evidence="8" id="KW-0414">Isoprene biosynthesis</keyword>
<evidence type="ECO:0000256" key="8">
    <source>
        <dbReference type="HAMAP-Rule" id="MF_03189"/>
    </source>
</evidence>
<evidence type="ECO:0000256" key="4">
    <source>
        <dbReference type="ARBA" id="ARBA00022679"/>
    </source>
</evidence>
<keyword evidence="8" id="KW-0999">Mitochondrion inner membrane</keyword>
<dbReference type="InterPro" id="IPR006370">
    <property type="entry name" value="HB_polyprenyltransferase-like"/>
</dbReference>
<dbReference type="PANTHER" id="PTHR11048">
    <property type="entry name" value="PRENYLTRANSFERASES"/>
    <property type="match status" value="1"/>
</dbReference>
<evidence type="ECO:0000313" key="9">
    <source>
        <dbReference type="EMBL" id="KAL0486428.1"/>
    </source>
</evidence>
<feature type="transmembrane region" description="Helical" evidence="8">
    <location>
        <begin position="171"/>
        <end position="190"/>
    </location>
</feature>
<name>A0AAW2ZBN7_9EUKA</name>
<evidence type="ECO:0000256" key="6">
    <source>
        <dbReference type="ARBA" id="ARBA00022989"/>
    </source>
</evidence>
<dbReference type="FunFam" id="1.20.120.1780:FF:000001">
    <property type="entry name" value="4-hydroxybenzoate octaprenyltransferase"/>
    <property type="match status" value="1"/>
</dbReference>
<comment type="catalytic activity">
    <reaction evidence="8">
        <text>an all-trans-polyprenyl diphosphate + 4-hydroxybenzoate = a 4-hydroxy-3-(all-trans-polyprenyl)benzoate + diphosphate</text>
        <dbReference type="Rhea" id="RHEA:44504"/>
        <dbReference type="Rhea" id="RHEA-COMP:9514"/>
        <dbReference type="Rhea" id="RHEA-COMP:9564"/>
        <dbReference type="ChEBI" id="CHEBI:17879"/>
        <dbReference type="ChEBI" id="CHEBI:33019"/>
        <dbReference type="ChEBI" id="CHEBI:58914"/>
        <dbReference type="ChEBI" id="CHEBI:78396"/>
        <dbReference type="EC" id="2.5.1.39"/>
    </reaction>
</comment>
<dbReference type="GO" id="GO:0008412">
    <property type="term" value="F:4-hydroxybenzoate polyprenyltransferase activity"/>
    <property type="evidence" value="ECO:0007669"/>
    <property type="project" value="UniProtKB-EC"/>
</dbReference>
<dbReference type="EMBL" id="JAOPGA020001235">
    <property type="protein sequence ID" value="KAL0486428.1"/>
    <property type="molecule type" value="Genomic_DNA"/>
</dbReference>
<dbReference type="PROSITE" id="PS00943">
    <property type="entry name" value="UBIA"/>
    <property type="match status" value="1"/>
</dbReference>
<dbReference type="FunFam" id="1.10.357.140:FF:000003">
    <property type="entry name" value="4-hydroxybenzoate polyprenyltransferase, mitochondrial"/>
    <property type="match status" value="1"/>
</dbReference>
<dbReference type="InterPro" id="IPR000537">
    <property type="entry name" value="UbiA_prenyltransferase"/>
</dbReference>
<evidence type="ECO:0000313" key="10">
    <source>
        <dbReference type="Proteomes" id="UP001431209"/>
    </source>
</evidence>
<dbReference type="GO" id="GO:0006744">
    <property type="term" value="P:ubiquinone biosynthetic process"/>
    <property type="evidence" value="ECO:0007669"/>
    <property type="project" value="UniProtKB-UniRule"/>
</dbReference>
<dbReference type="HAMAP" id="MF_01635">
    <property type="entry name" value="UbiA"/>
    <property type="match status" value="1"/>
</dbReference>
<reference evidence="9 10" key="1">
    <citation type="submission" date="2024-03" db="EMBL/GenBank/DDBJ databases">
        <title>The Acrasis kona genome and developmental transcriptomes reveal deep origins of eukaryotic multicellular pathways.</title>
        <authorList>
            <person name="Sheikh S."/>
            <person name="Fu C.-J."/>
            <person name="Brown M.W."/>
            <person name="Baldauf S.L."/>
        </authorList>
    </citation>
    <scope>NUCLEOTIDE SEQUENCE [LARGE SCALE GENOMIC DNA]</scope>
    <source>
        <strain evidence="9 10">ATCC MYA-3509</strain>
    </source>
</reference>
<dbReference type="InterPro" id="IPR030470">
    <property type="entry name" value="UbiA_prenylTrfase_CS"/>
</dbReference>
<keyword evidence="5 8" id="KW-0812">Transmembrane</keyword>
<gene>
    <name evidence="9" type="ORF">AKO1_012061</name>
</gene>
<keyword evidence="6 8" id="KW-1133">Transmembrane helix</keyword>
<feature type="transmembrane region" description="Helical" evidence="8">
    <location>
        <begin position="339"/>
        <end position="355"/>
    </location>
</feature>
<dbReference type="CDD" id="cd13959">
    <property type="entry name" value="PT_UbiA_COQ2"/>
    <property type="match status" value="1"/>
</dbReference>
<feature type="transmembrane region" description="Helical" evidence="8">
    <location>
        <begin position="210"/>
        <end position="238"/>
    </location>
</feature>
<comment type="similarity">
    <text evidence="3 8">Belongs to the UbiA prenyltransferase family.</text>
</comment>
<evidence type="ECO:0000256" key="2">
    <source>
        <dbReference type="ARBA" id="ARBA00004141"/>
    </source>
</evidence>
<keyword evidence="8" id="KW-0831">Ubiquinone biosynthesis</keyword>
<comment type="caution">
    <text evidence="9">The sequence shown here is derived from an EMBL/GenBank/DDBJ whole genome shotgun (WGS) entry which is preliminary data.</text>
</comment>
<dbReference type="Gene3D" id="1.20.120.1780">
    <property type="entry name" value="UbiA prenyltransferase"/>
    <property type="match status" value="1"/>
</dbReference>
<evidence type="ECO:0000256" key="3">
    <source>
        <dbReference type="ARBA" id="ARBA00005985"/>
    </source>
</evidence>
<proteinExistence type="inferred from homology"/>
<dbReference type="InterPro" id="IPR039653">
    <property type="entry name" value="Prenyltransferase"/>
</dbReference>
<dbReference type="NCBIfam" id="TIGR01474">
    <property type="entry name" value="ubiA_proteo"/>
    <property type="match status" value="1"/>
</dbReference>
<comment type="function">
    <text evidence="8">Catalyzes the prenylation of para-hydroxybenzoate (PHB) with an all-trans polyprenyl group. Mediates the second step in the final reaction sequence of coenzyme Q (CoQ) biosynthesis, which is the condensation of the polyisoprenoid side chain with PHB, generating the first membrane-bound Q intermediate.</text>
</comment>
<evidence type="ECO:0000256" key="1">
    <source>
        <dbReference type="ARBA" id="ARBA00001946"/>
    </source>
</evidence>
<keyword evidence="8" id="KW-0496">Mitochondrion</keyword>
<dbReference type="Gene3D" id="1.10.357.140">
    <property type="entry name" value="UbiA prenyltransferase"/>
    <property type="match status" value="1"/>
</dbReference>
<dbReference type="InterPro" id="IPR044878">
    <property type="entry name" value="UbiA_sf"/>
</dbReference>
<dbReference type="Pfam" id="PF01040">
    <property type="entry name" value="UbiA"/>
    <property type="match status" value="1"/>
</dbReference>
<sequence length="387" mass="43789">MFRQTNRCINNRLTYTRRHIPQTLISKNDTRFSTEQIKKQQSDLPKRKIDVGGWIINNSPKKVQPYLRLARIDRNIGTWLLLFPCLWSLSIADQFHTIPDPFIGSCFIVGAFVMRGAGCTVNDLWDREIDKKVERTRTRPIASGEITVPQAITFLAGQLAVGLIVLLQLPLITIMSSIPSLLFVAIYPLMKRYTNWPQFILGMTFNWGALIGYGSVMGTFGAPVVLPMYCAGIAWTLVYDTIYAHQDKADDKNVGVKSTALYFGEHSRTVLSLFASVFLVFMVICGINAYHVETASDAISKWPYFAAVVTCFAHMLYQIHAVDYSNPHACFKMFESNRVVGIIMLVGIIATNYLARTNPDQLFLQKKVQNQQHVTNQNSLLSLYNKK</sequence>
<accession>A0AAW2ZBN7</accession>